<dbReference type="Proteomes" id="UP000006794">
    <property type="component" value="Chromosome"/>
</dbReference>
<proteinExistence type="predicted"/>
<reference evidence="1 2" key="1">
    <citation type="journal article" date="2012" name="Stand. Genomic Sci.">
        <title>Complete genome sequence of Halopiger xanaduensis type strain (SH-6(T)).</title>
        <authorList>
            <person name="Anderson I."/>
            <person name="Tindall B.J."/>
            <person name="Rohde M."/>
            <person name="Lucas S."/>
            <person name="Han J."/>
            <person name="Lapidus A."/>
            <person name="Cheng J.F."/>
            <person name="Goodwin L."/>
            <person name="Pitluck S."/>
            <person name="Peters L."/>
            <person name="Pati A."/>
            <person name="Mikhailova N."/>
            <person name="Pagani I."/>
            <person name="Teshima H."/>
            <person name="Han C."/>
            <person name="Tapia R."/>
            <person name="Land M."/>
            <person name="Woyke T."/>
            <person name="Klenk H.P."/>
            <person name="Kyrpides N."/>
            <person name="Ivanova N."/>
        </authorList>
    </citation>
    <scope>NUCLEOTIDE SEQUENCE [LARGE SCALE GENOMIC DNA]</scope>
    <source>
        <strain evidence="2">DSM 18323 / JCM 14033 / SH-6</strain>
    </source>
</reference>
<dbReference type="GeneID" id="10797821"/>
<organism evidence="1 2">
    <name type="scientific">Halopiger xanaduensis (strain DSM 18323 / JCM 14033 / SH-6)</name>
    <dbReference type="NCBI Taxonomy" id="797210"/>
    <lineage>
        <taxon>Archaea</taxon>
        <taxon>Methanobacteriati</taxon>
        <taxon>Methanobacteriota</taxon>
        <taxon>Stenosarchaea group</taxon>
        <taxon>Halobacteria</taxon>
        <taxon>Halobacteriales</taxon>
        <taxon>Natrialbaceae</taxon>
        <taxon>Halopiger</taxon>
    </lineage>
</organism>
<accession>F8D9P0</accession>
<name>F8D9P0_HALXS</name>
<protein>
    <submittedName>
        <fullName evidence="1">Zn-dependent hydrolase of the beta-lactamase fold-like protein</fullName>
    </submittedName>
</protein>
<evidence type="ECO:0000313" key="1">
    <source>
        <dbReference type="EMBL" id="AEH37484.1"/>
    </source>
</evidence>
<dbReference type="SUPFAM" id="SSF56281">
    <property type="entry name" value="Metallo-hydrolase/oxidoreductase"/>
    <property type="match status" value="1"/>
</dbReference>
<keyword evidence="1" id="KW-0378">Hydrolase</keyword>
<dbReference type="KEGG" id="hxa:Halxa_2868"/>
<dbReference type="STRING" id="797210.Halxa_2868"/>
<dbReference type="InterPro" id="IPR050114">
    <property type="entry name" value="UPF0173_UPF0282_UlaG_hydrolase"/>
</dbReference>
<dbReference type="PANTHER" id="PTHR43546:SF8">
    <property type="entry name" value="METALLO-BETA-LACTAMASE DOMAIN-CONTAINING PROTEIN"/>
    <property type="match status" value="1"/>
</dbReference>
<dbReference type="InterPro" id="IPR036866">
    <property type="entry name" value="RibonucZ/Hydroxyglut_hydro"/>
</dbReference>
<dbReference type="Gene3D" id="3.60.15.10">
    <property type="entry name" value="Ribonuclease Z/Hydroxyacylglutathione hydrolase-like"/>
    <property type="match status" value="1"/>
</dbReference>
<dbReference type="OrthoDB" id="337606at2157"/>
<evidence type="ECO:0000313" key="2">
    <source>
        <dbReference type="Proteomes" id="UP000006794"/>
    </source>
</evidence>
<gene>
    <name evidence="1" type="ordered locus">Halxa_2868</name>
</gene>
<dbReference type="eggNOG" id="arCOG00497">
    <property type="taxonomic scope" value="Archaea"/>
</dbReference>
<dbReference type="EMBL" id="CP002839">
    <property type="protein sequence ID" value="AEH37484.1"/>
    <property type="molecule type" value="Genomic_DNA"/>
</dbReference>
<sequence>MAITHDGLTVSWLGYATARIEAPDGTVIYTDPGRYGTLEGTWADEYGEAPHPGGEPYDAQDGDLVVVTHDHHYDDDGVERVAAEDATVVVYESVSAEQINAGGRDVVEPETLPYDVHRIGYGDELAVRGVDVRAVPAYNHLDGPNTRDGEPIHPEGLGCGFLLTVDGVPCFWTGDSDVIDAHDDLAGEVSLFMPSIAQNYTMDRHGAADLAETLEPDLVMPIHYNTFPKLEADSKVFAGDVASRGIPVVLDER</sequence>
<dbReference type="HOGENOM" id="CLU_070010_0_1_2"/>
<dbReference type="AlphaFoldDB" id="F8D9P0"/>
<keyword evidence="2" id="KW-1185">Reference proteome</keyword>
<dbReference type="GO" id="GO:0016787">
    <property type="term" value="F:hydrolase activity"/>
    <property type="evidence" value="ECO:0007669"/>
    <property type="project" value="UniProtKB-KW"/>
</dbReference>
<dbReference type="Pfam" id="PF13483">
    <property type="entry name" value="Lactamase_B_3"/>
    <property type="match status" value="1"/>
</dbReference>
<dbReference type="PANTHER" id="PTHR43546">
    <property type="entry name" value="UPF0173 METAL-DEPENDENT HYDROLASE MJ1163-RELATED"/>
    <property type="match status" value="1"/>
</dbReference>
<dbReference type="RefSeq" id="WP_013880374.1">
    <property type="nucleotide sequence ID" value="NC_015666.1"/>
</dbReference>